<gene>
    <name evidence="4" type="ORF">AB2B41_02335</name>
</gene>
<proteinExistence type="inferred from homology"/>
<evidence type="ECO:0000256" key="2">
    <source>
        <dbReference type="ARBA" id="ARBA00022649"/>
    </source>
</evidence>
<dbReference type="InterPro" id="IPR022789">
    <property type="entry name" value="ParD"/>
</dbReference>
<evidence type="ECO:0000313" key="4">
    <source>
        <dbReference type="EMBL" id="MEW9918427.1"/>
    </source>
</evidence>
<dbReference type="InterPro" id="IPR038296">
    <property type="entry name" value="ParD_sf"/>
</dbReference>
<comment type="caution">
    <text evidence="4">The sequence shown here is derived from an EMBL/GenBank/DDBJ whole genome shotgun (WGS) entry which is preliminary data.</text>
</comment>
<reference evidence="4 5" key="1">
    <citation type="submission" date="2024-07" db="EMBL/GenBank/DDBJ databases">
        <title>Marimonas sp.nov., isolated from tidal-flat sediment.</title>
        <authorList>
            <person name="Jayan J.N."/>
            <person name="Lee S.S."/>
        </authorList>
    </citation>
    <scope>NUCLEOTIDE SEQUENCE [LARGE SCALE GENOMIC DNA]</scope>
    <source>
        <strain evidence="4 5">MJW-29</strain>
    </source>
</reference>
<dbReference type="RefSeq" id="WP_367876124.1">
    <property type="nucleotide sequence ID" value="NZ_JBFNXX010000001.1"/>
</dbReference>
<dbReference type="InterPro" id="IPR010985">
    <property type="entry name" value="Ribbon_hlx_hlx"/>
</dbReference>
<feature type="coiled-coil region" evidence="3">
    <location>
        <begin position="29"/>
        <end position="59"/>
    </location>
</feature>
<organism evidence="4 5">
    <name type="scientific">Sulfitobacter sediminis</name>
    <dbReference type="NCBI Taxonomy" id="3234186"/>
    <lineage>
        <taxon>Bacteria</taxon>
        <taxon>Pseudomonadati</taxon>
        <taxon>Pseudomonadota</taxon>
        <taxon>Alphaproteobacteria</taxon>
        <taxon>Rhodobacterales</taxon>
        <taxon>Roseobacteraceae</taxon>
        <taxon>Sulfitobacter</taxon>
    </lineage>
</organism>
<dbReference type="PANTHER" id="PTHR36582:SF2">
    <property type="entry name" value="ANTITOXIN PARD"/>
    <property type="match status" value="1"/>
</dbReference>
<protein>
    <submittedName>
        <fullName evidence="4">Type II toxin-antitoxin system ParD family antitoxin</fullName>
    </submittedName>
</protein>
<sequence length="86" mass="9677">MATTSFSLGPHWDEFIKQQVATGRYGSASEVVREALRRMEDEAQKLQALRDHLAEGQRQAEAVAFVEDFSIENVITRAKDRAKSPV</sequence>
<dbReference type="Pfam" id="PF03693">
    <property type="entry name" value="ParD_antitoxin"/>
    <property type="match status" value="1"/>
</dbReference>
<keyword evidence="3" id="KW-0175">Coiled coil</keyword>
<evidence type="ECO:0000256" key="1">
    <source>
        <dbReference type="ARBA" id="ARBA00008580"/>
    </source>
</evidence>
<dbReference type="PANTHER" id="PTHR36582">
    <property type="entry name" value="ANTITOXIN PARD"/>
    <property type="match status" value="1"/>
</dbReference>
<dbReference type="SUPFAM" id="SSF47598">
    <property type="entry name" value="Ribbon-helix-helix"/>
    <property type="match status" value="1"/>
</dbReference>
<dbReference type="Proteomes" id="UP001556098">
    <property type="component" value="Unassembled WGS sequence"/>
</dbReference>
<evidence type="ECO:0000256" key="3">
    <source>
        <dbReference type="SAM" id="Coils"/>
    </source>
</evidence>
<dbReference type="EMBL" id="JBFNXX010000001">
    <property type="protein sequence ID" value="MEW9918427.1"/>
    <property type="molecule type" value="Genomic_DNA"/>
</dbReference>
<keyword evidence="2" id="KW-1277">Toxin-antitoxin system</keyword>
<dbReference type="CDD" id="cd22231">
    <property type="entry name" value="RHH_NikR_HicB-like"/>
    <property type="match status" value="1"/>
</dbReference>
<dbReference type="NCBIfam" id="TIGR02606">
    <property type="entry name" value="antidote_CC2985"/>
    <property type="match status" value="1"/>
</dbReference>
<comment type="similarity">
    <text evidence="1">Belongs to the ParD antitoxin family.</text>
</comment>
<name>A0ABV3RHI8_9RHOB</name>
<keyword evidence="5" id="KW-1185">Reference proteome</keyword>
<dbReference type="Gene3D" id="6.10.10.120">
    <property type="entry name" value="Antitoxin ParD1-like"/>
    <property type="match status" value="1"/>
</dbReference>
<evidence type="ECO:0000313" key="5">
    <source>
        <dbReference type="Proteomes" id="UP001556098"/>
    </source>
</evidence>
<accession>A0ABV3RHI8</accession>